<feature type="compositionally biased region" description="Low complexity" evidence="1">
    <location>
        <begin position="285"/>
        <end position="297"/>
    </location>
</feature>
<gene>
    <name evidence="2" type="ORF">SS50377_12433</name>
    <name evidence="3" type="ORF">SS50377_26936</name>
</gene>
<evidence type="ECO:0000313" key="3">
    <source>
        <dbReference type="EMBL" id="KAH0570650.1"/>
    </source>
</evidence>
<feature type="region of interest" description="Disordered" evidence="1">
    <location>
        <begin position="213"/>
        <end position="232"/>
    </location>
</feature>
<reference evidence="3" key="2">
    <citation type="submission" date="2020-12" db="EMBL/GenBank/DDBJ databases">
        <title>New Spironucleus salmonicida genome in near-complete chromosomes.</title>
        <authorList>
            <person name="Xu F."/>
            <person name="Kurt Z."/>
            <person name="Jimenez-Gonzalez A."/>
            <person name="Astvaldsson A."/>
            <person name="Andersson J.O."/>
            <person name="Svard S.G."/>
        </authorList>
    </citation>
    <scope>NUCLEOTIDE SEQUENCE</scope>
    <source>
        <strain evidence="3">ATCC 50377</strain>
    </source>
</reference>
<evidence type="ECO:0000256" key="1">
    <source>
        <dbReference type="SAM" id="MobiDB-lite"/>
    </source>
</evidence>
<dbReference type="Proteomes" id="UP000018208">
    <property type="component" value="Unassembled WGS sequence"/>
</dbReference>
<sequence length="389" mass="44679">MNNMLVQDLIYNILIPQFLSLSKPEILEITILYAIQNLTRNTNSKLSVENHFSDYLEINILNPRHVCKFQDVKKAIQDLNLKVSVERQGSFQQEWKRVLKFAIMRLNEQQEPICGFLSGVLDEYVSKYVRNDHSFSINVEIFKNYNELVQRGIVVDTRMKELKNAAKQAKSLFDNDIIIESNDLKVSDLKKERIAQVLLESLIQQKQSNLSRIEQQNKNHQKHQPINHSQDSLLLRKSKSYSKPLQPLDILYEDYSRHQSSSSEELMSCSIKTETNTAKSTTHNSSASEGSVSTSSSDTMIQKTASIVSPKYEQLVSPTNQVEPSLISLVKNDSKPFVQLQRIQDMTSDAEQNVIQISDLAEVFEYQNDQIISEREGEKIEETFEITAE</sequence>
<dbReference type="EMBL" id="AUWU02000007">
    <property type="protein sequence ID" value="KAH0570650.1"/>
    <property type="molecule type" value="Genomic_DNA"/>
</dbReference>
<proteinExistence type="predicted"/>
<dbReference type="EMBL" id="KI546040">
    <property type="protein sequence ID" value="EST47447.1"/>
    <property type="molecule type" value="Genomic_DNA"/>
</dbReference>
<feature type="region of interest" description="Disordered" evidence="1">
    <location>
        <begin position="275"/>
        <end position="298"/>
    </location>
</feature>
<feature type="compositionally biased region" description="Polar residues" evidence="1">
    <location>
        <begin position="275"/>
        <end position="284"/>
    </location>
</feature>
<dbReference type="VEuPathDB" id="GiardiaDB:SS50377_26936"/>
<evidence type="ECO:0000313" key="4">
    <source>
        <dbReference type="Proteomes" id="UP000018208"/>
    </source>
</evidence>
<keyword evidence="4" id="KW-1185">Reference proteome</keyword>
<accession>V6LS10</accession>
<dbReference type="AlphaFoldDB" id="V6LS10"/>
<reference evidence="2 3" key="1">
    <citation type="journal article" date="2014" name="PLoS Genet.">
        <title>The Genome of Spironucleus salmonicida Highlights a Fish Pathogen Adapted to Fluctuating Environments.</title>
        <authorList>
            <person name="Xu F."/>
            <person name="Jerlstrom-Hultqvist J."/>
            <person name="Einarsson E."/>
            <person name="Astvaldsson A."/>
            <person name="Svard S.G."/>
            <person name="Andersson J.O."/>
        </authorList>
    </citation>
    <scope>NUCLEOTIDE SEQUENCE</scope>
    <source>
        <strain evidence="3">ATCC 50377</strain>
    </source>
</reference>
<evidence type="ECO:0000313" key="2">
    <source>
        <dbReference type="EMBL" id="EST47447.1"/>
    </source>
</evidence>
<name>V6LS10_9EUKA</name>
<organism evidence="2">
    <name type="scientific">Spironucleus salmonicida</name>
    <dbReference type="NCBI Taxonomy" id="348837"/>
    <lineage>
        <taxon>Eukaryota</taxon>
        <taxon>Metamonada</taxon>
        <taxon>Diplomonadida</taxon>
        <taxon>Hexamitidae</taxon>
        <taxon>Hexamitinae</taxon>
        <taxon>Spironucleus</taxon>
    </lineage>
</organism>
<protein>
    <submittedName>
        <fullName evidence="2">Uncharacterized protein</fullName>
    </submittedName>
</protein>